<dbReference type="EMBL" id="LN890655">
    <property type="protein sequence ID" value="CUS02080.2"/>
    <property type="molecule type" value="Genomic_DNA"/>
</dbReference>
<proteinExistence type="predicted"/>
<sequence>MQRVNTTLRLIMDWRAAVIAGLVAGSLTMLLWMILLSTVTGGALWTPFHHTAAILLGQEALTPSATIAPQIILTGAFVQLVLSVVYALILAFIIHRWGLVVGIVGGALFGLALYIINYYTFSALFPWFYPLRSWIALVGHIFFGATAGGIYEALERDIYVVDEAPAGQTEALR</sequence>
<protein>
    <recommendedName>
        <fullName evidence="4">Sodium:proline symporter</fullName>
    </recommendedName>
</protein>
<evidence type="ECO:0000313" key="2">
    <source>
        <dbReference type="EMBL" id="CUS02080.2"/>
    </source>
</evidence>
<dbReference type="OrthoDB" id="6169516at2"/>
<keyword evidence="1" id="KW-1133">Transmembrane helix</keyword>
<evidence type="ECO:0000256" key="1">
    <source>
        <dbReference type="SAM" id="Phobius"/>
    </source>
</evidence>
<dbReference type="Proteomes" id="UP000215027">
    <property type="component" value="Chromosome I"/>
</dbReference>
<organism evidence="2 3">
    <name type="scientific">Candidatus Promineifilum breve</name>
    <dbReference type="NCBI Taxonomy" id="1806508"/>
    <lineage>
        <taxon>Bacteria</taxon>
        <taxon>Bacillati</taxon>
        <taxon>Chloroflexota</taxon>
        <taxon>Ardenticatenia</taxon>
        <taxon>Candidatus Promineifilales</taxon>
        <taxon>Candidatus Promineifilaceae</taxon>
        <taxon>Candidatus Promineifilum</taxon>
    </lineage>
</organism>
<accession>A0A160T152</accession>
<feature type="transmembrane region" description="Helical" evidence="1">
    <location>
        <begin position="71"/>
        <end position="92"/>
    </location>
</feature>
<dbReference type="AlphaFoldDB" id="A0A160T152"/>
<evidence type="ECO:0008006" key="4">
    <source>
        <dbReference type="Google" id="ProtNLM"/>
    </source>
</evidence>
<feature type="transmembrane region" description="Helical" evidence="1">
    <location>
        <begin position="131"/>
        <end position="151"/>
    </location>
</feature>
<keyword evidence="3" id="KW-1185">Reference proteome</keyword>
<dbReference type="RefSeq" id="WP_095041736.1">
    <property type="nucleotide sequence ID" value="NZ_LN890655.1"/>
</dbReference>
<dbReference type="KEGG" id="pbf:CFX0092_A0199"/>
<name>A0A160T152_9CHLR</name>
<gene>
    <name evidence="2" type="ORF">CFX0092_A0199</name>
</gene>
<feature type="transmembrane region" description="Helical" evidence="1">
    <location>
        <begin position="12"/>
        <end position="35"/>
    </location>
</feature>
<keyword evidence="1" id="KW-0812">Transmembrane</keyword>
<feature type="transmembrane region" description="Helical" evidence="1">
    <location>
        <begin position="99"/>
        <end position="119"/>
    </location>
</feature>
<keyword evidence="1" id="KW-0472">Membrane</keyword>
<evidence type="ECO:0000313" key="3">
    <source>
        <dbReference type="Proteomes" id="UP000215027"/>
    </source>
</evidence>
<reference evidence="2" key="1">
    <citation type="submission" date="2016-01" db="EMBL/GenBank/DDBJ databases">
        <authorList>
            <person name="Mcilroy J.S."/>
            <person name="Karst M S."/>
            <person name="Albertsen M."/>
        </authorList>
    </citation>
    <scope>NUCLEOTIDE SEQUENCE</scope>
    <source>
        <strain evidence="2">Cfx-K</strain>
    </source>
</reference>